<evidence type="ECO:0000256" key="3">
    <source>
        <dbReference type="ARBA" id="ARBA00006484"/>
    </source>
</evidence>
<dbReference type="Proteomes" id="UP000019591">
    <property type="component" value="Chromosome"/>
</dbReference>
<comment type="subunit">
    <text evidence="14">Homotetramer.</text>
</comment>
<dbReference type="InterPro" id="IPR057326">
    <property type="entry name" value="KR_dom"/>
</dbReference>
<evidence type="ECO:0000256" key="13">
    <source>
        <dbReference type="PIRSR" id="PIRSR611284-2"/>
    </source>
</evidence>
<dbReference type="CDD" id="cd05333">
    <property type="entry name" value="BKR_SDR_c"/>
    <property type="match status" value="1"/>
</dbReference>
<evidence type="ECO:0000313" key="17">
    <source>
        <dbReference type="Proteomes" id="UP000019591"/>
    </source>
</evidence>
<dbReference type="GO" id="GO:0004316">
    <property type="term" value="F:3-oxoacyl-[acyl-carrier-protein] reductase (NADPH) activity"/>
    <property type="evidence" value="ECO:0007669"/>
    <property type="project" value="UniProtKB-UniRule"/>
</dbReference>
<dbReference type="InterPro" id="IPR020904">
    <property type="entry name" value="Sc_DH/Rdtase_CS"/>
</dbReference>
<dbReference type="OrthoDB" id="9803333at2"/>
<dbReference type="EC" id="1.1.1.100" evidence="14"/>
<feature type="binding site" evidence="13">
    <location>
        <begin position="156"/>
        <end position="160"/>
    </location>
    <ligand>
        <name>NADP(+)</name>
        <dbReference type="ChEBI" id="CHEBI:58349"/>
    </ligand>
</feature>
<evidence type="ECO:0000256" key="12">
    <source>
        <dbReference type="PIRSR" id="PIRSR611284-1"/>
    </source>
</evidence>
<evidence type="ECO:0000256" key="10">
    <source>
        <dbReference type="ARBA" id="ARBA00023221"/>
    </source>
</evidence>
<sequence length="248" mass="26318">MIDLKGKVAVVTGGSRGIGSAIALKLAAAGADIAINYSGSEDRARLLKEEIEKMGARAIIGKADVSSTEDVKAFFELVMNEFGRIDVLVNNAGITKDALIIKMNEEDWDSVINVNLKGVFNCTKAVTRQMMKQRCGKIINISSIVGIAGNAGQGNYCASKAGVIGFTKAMARELASRNINVNAVAPGFIATDMTDVLKDDVKESMLKSIPLGKFGEPDDVANLVLFLASDMSNYITGQVMNVDGGFVM</sequence>
<evidence type="ECO:0000256" key="7">
    <source>
        <dbReference type="ARBA" id="ARBA00023002"/>
    </source>
</evidence>
<dbReference type="InterPro" id="IPR036291">
    <property type="entry name" value="NAD(P)-bd_dom_sf"/>
</dbReference>
<dbReference type="SUPFAM" id="SSF51735">
    <property type="entry name" value="NAD(P)-binding Rossmann-fold domains"/>
    <property type="match status" value="1"/>
</dbReference>
<dbReference type="GO" id="GO:0051287">
    <property type="term" value="F:NAD binding"/>
    <property type="evidence" value="ECO:0007669"/>
    <property type="project" value="UniProtKB-UniRule"/>
</dbReference>
<evidence type="ECO:0000256" key="1">
    <source>
        <dbReference type="ARBA" id="ARBA00002607"/>
    </source>
</evidence>
<keyword evidence="17" id="KW-1185">Reference proteome</keyword>
<dbReference type="STRING" id="1286171.EAL2_c11930"/>
<feature type="active site" description="Proton acceptor" evidence="12">
    <location>
        <position position="156"/>
    </location>
</feature>
<dbReference type="InterPro" id="IPR002347">
    <property type="entry name" value="SDR_fam"/>
</dbReference>
<evidence type="ECO:0000256" key="6">
    <source>
        <dbReference type="ARBA" id="ARBA00022857"/>
    </source>
</evidence>
<dbReference type="HOGENOM" id="CLU_010194_1_3_9"/>
<dbReference type="PRINTS" id="PR00081">
    <property type="entry name" value="GDHRDH"/>
</dbReference>
<gene>
    <name evidence="16" type="primary">fabG1</name>
    <name evidence="16" type="ORF">EAL2_c11930</name>
</gene>
<dbReference type="InterPro" id="IPR011284">
    <property type="entry name" value="3oxo_ACP_reduc"/>
</dbReference>
<evidence type="ECO:0000256" key="5">
    <source>
        <dbReference type="ARBA" id="ARBA00022832"/>
    </source>
</evidence>
<feature type="binding site" evidence="13">
    <location>
        <position position="91"/>
    </location>
    <ligand>
        <name>NADP(+)</name>
        <dbReference type="ChEBI" id="CHEBI:58349"/>
    </ligand>
</feature>
<name>W8TF84_PEPAC</name>
<keyword evidence="7 14" id="KW-0560">Oxidoreductase</keyword>
<reference evidence="16 17" key="1">
    <citation type="journal article" date="2014" name="Genome Announc.">
        <title>Complete Genome Sequence of Amino Acid-Utilizing Eubacterium acidaminophilum al-2 (DSM 3953).</title>
        <authorList>
            <person name="Poehlein A."/>
            <person name="Andreesen J.R."/>
            <person name="Daniel R."/>
        </authorList>
    </citation>
    <scope>NUCLEOTIDE SEQUENCE [LARGE SCALE GENOMIC DNA]</scope>
    <source>
        <strain evidence="16 17">DSM 3953</strain>
    </source>
</reference>
<dbReference type="GO" id="GO:0006633">
    <property type="term" value="P:fatty acid biosynthetic process"/>
    <property type="evidence" value="ECO:0007669"/>
    <property type="project" value="UniProtKB-UniPathway"/>
</dbReference>
<evidence type="ECO:0000259" key="15">
    <source>
        <dbReference type="SMART" id="SM00822"/>
    </source>
</evidence>
<dbReference type="PRINTS" id="PR00080">
    <property type="entry name" value="SDRFAMILY"/>
</dbReference>
<evidence type="ECO:0000256" key="8">
    <source>
        <dbReference type="ARBA" id="ARBA00023098"/>
    </source>
</evidence>
<dbReference type="SMART" id="SM00822">
    <property type="entry name" value="PKS_KR"/>
    <property type="match status" value="1"/>
</dbReference>
<keyword evidence="4 14" id="KW-0444">Lipid biosynthesis</keyword>
<dbReference type="NCBIfam" id="NF004198">
    <property type="entry name" value="PRK05653.1-3"/>
    <property type="match status" value="1"/>
</dbReference>
<dbReference type="PATRIC" id="fig|1286171.3.peg.1142"/>
<dbReference type="GO" id="GO:0008202">
    <property type="term" value="P:steroid metabolic process"/>
    <property type="evidence" value="ECO:0007669"/>
    <property type="project" value="UniProtKB-KW"/>
</dbReference>
<dbReference type="FunFam" id="3.40.50.720:FF:000037">
    <property type="entry name" value="3-oxoacyl-[acyl-carrier-protein] reductase FabG"/>
    <property type="match status" value="1"/>
</dbReference>
<dbReference type="NCBIfam" id="NF005559">
    <property type="entry name" value="PRK07231.1"/>
    <property type="match status" value="1"/>
</dbReference>
<protein>
    <recommendedName>
        <fullName evidence="14">3-oxoacyl-[acyl-carrier-protein] reductase</fullName>
        <ecNumber evidence="14">1.1.1.100</ecNumber>
    </recommendedName>
</protein>
<dbReference type="Pfam" id="PF13561">
    <property type="entry name" value="adh_short_C2"/>
    <property type="match status" value="1"/>
</dbReference>
<accession>W8TF84</accession>
<keyword evidence="8 14" id="KW-0443">Lipid metabolism</keyword>
<keyword evidence="5 14" id="KW-0276">Fatty acid metabolism</keyword>
<dbReference type="PROSITE" id="PS00061">
    <property type="entry name" value="ADH_SHORT"/>
    <property type="match status" value="1"/>
</dbReference>
<proteinExistence type="inferred from homology"/>
<organism evidence="16 17">
    <name type="scientific">Peptoclostridium acidaminophilum DSM 3953</name>
    <dbReference type="NCBI Taxonomy" id="1286171"/>
    <lineage>
        <taxon>Bacteria</taxon>
        <taxon>Bacillati</taxon>
        <taxon>Bacillota</taxon>
        <taxon>Clostridia</taxon>
        <taxon>Peptostreptococcales</taxon>
        <taxon>Peptoclostridiaceae</taxon>
        <taxon>Peptoclostridium</taxon>
    </lineage>
</organism>
<dbReference type="PANTHER" id="PTHR42879">
    <property type="entry name" value="3-OXOACYL-(ACYL-CARRIER-PROTEIN) REDUCTASE"/>
    <property type="match status" value="1"/>
</dbReference>
<dbReference type="Gene3D" id="3.40.50.720">
    <property type="entry name" value="NAD(P)-binding Rossmann-like Domain"/>
    <property type="match status" value="1"/>
</dbReference>
<evidence type="ECO:0000256" key="14">
    <source>
        <dbReference type="RuleBase" id="RU366074"/>
    </source>
</evidence>
<dbReference type="PANTHER" id="PTHR42879:SF2">
    <property type="entry name" value="3-OXOACYL-[ACYL-CARRIER-PROTEIN] REDUCTASE FABG"/>
    <property type="match status" value="1"/>
</dbReference>
<feature type="domain" description="Ketoreductase" evidence="15">
    <location>
        <begin position="7"/>
        <end position="192"/>
    </location>
</feature>
<dbReference type="UniPathway" id="UPA00094"/>
<feature type="binding site" evidence="13">
    <location>
        <begin position="13"/>
        <end position="16"/>
    </location>
    <ligand>
        <name>NADP(+)</name>
        <dbReference type="ChEBI" id="CHEBI:58349"/>
    </ligand>
</feature>
<dbReference type="eggNOG" id="COG1028">
    <property type="taxonomic scope" value="Bacteria"/>
</dbReference>
<evidence type="ECO:0000313" key="16">
    <source>
        <dbReference type="EMBL" id="AHM56488.1"/>
    </source>
</evidence>
<keyword evidence="9 14" id="KW-0275">Fatty acid biosynthesis</keyword>
<evidence type="ECO:0000256" key="2">
    <source>
        <dbReference type="ARBA" id="ARBA00005194"/>
    </source>
</evidence>
<dbReference type="RefSeq" id="WP_025435487.1">
    <property type="nucleotide sequence ID" value="NZ_CP007452.1"/>
</dbReference>
<evidence type="ECO:0000256" key="9">
    <source>
        <dbReference type="ARBA" id="ARBA00023160"/>
    </source>
</evidence>
<feature type="binding site" evidence="13">
    <location>
        <position position="189"/>
    </location>
    <ligand>
        <name>NADP(+)</name>
        <dbReference type="ChEBI" id="CHEBI:58349"/>
    </ligand>
</feature>
<dbReference type="NCBIfam" id="NF009466">
    <property type="entry name" value="PRK12826.1-2"/>
    <property type="match status" value="1"/>
</dbReference>
<comment type="similarity">
    <text evidence="3 14">Belongs to the short-chain dehydrogenases/reductases (SDR) family.</text>
</comment>
<dbReference type="KEGG" id="eac:EAL2_c11930"/>
<dbReference type="EMBL" id="CP007452">
    <property type="protein sequence ID" value="AHM56488.1"/>
    <property type="molecule type" value="Genomic_DNA"/>
</dbReference>
<comment type="pathway">
    <text evidence="2 14">Lipid metabolism; fatty acid biosynthesis.</text>
</comment>
<evidence type="ECO:0000256" key="11">
    <source>
        <dbReference type="ARBA" id="ARBA00048508"/>
    </source>
</evidence>
<dbReference type="InterPro" id="IPR050259">
    <property type="entry name" value="SDR"/>
</dbReference>
<evidence type="ECO:0000256" key="4">
    <source>
        <dbReference type="ARBA" id="ARBA00022516"/>
    </source>
</evidence>
<keyword evidence="6 13" id="KW-0521">NADP</keyword>
<keyword evidence="10" id="KW-0753">Steroid metabolism</keyword>
<dbReference type="AlphaFoldDB" id="W8TF84"/>
<comment type="function">
    <text evidence="1 14">Catalyzes the NADPH-dependent reduction of beta-ketoacyl-ACP substrates to beta-hydroxyacyl-ACP products, the first reductive step in the elongation cycle of fatty acid biosynthesis.</text>
</comment>
<dbReference type="NCBIfam" id="TIGR01830">
    <property type="entry name" value="3oxo_ACP_reduc"/>
    <property type="match status" value="1"/>
</dbReference>
<comment type="catalytic activity">
    <reaction evidence="11 14">
        <text>a (3R)-hydroxyacyl-[ACP] + NADP(+) = a 3-oxoacyl-[ACP] + NADPH + H(+)</text>
        <dbReference type="Rhea" id="RHEA:17397"/>
        <dbReference type="Rhea" id="RHEA-COMP:9916"/>
        <dbReference type="Rhea" id="RHEA-COMP:9945"/>
        <dbReference type="ChEBI" id="CHEBI:15378"/>
        <dbReference type="ChEBI" id="CHEBI:57783"/>
        <dbReference type="ChEBI" id="CHEBI:58349"/>
        <dbReference type="ChEBI" id="CHEBI:78776"/>
        <dbReference type="ChEBI" id="CHEBI:78827"/>
        <dbReference type="EC" id="1.1.1.100"/>
    </reaction>
</comment>